<protein>
    <recommendedName>
        <fullName evidence="3">DOD-type homing endonuclease domain-containing protein</fullName>
    </recommendedName>
</protein>
<feature type="domain" description="DOD-type homing endonuclease" evidence="3">
    <location>
        <begin position="248"/>
        <end position="417"/>
    </location>
</feature>
<dbReference type="Pfam" id="PF16363">
    <property type="entry name" value="GDP_Man_Dehyd"/>
    <property type="match status" value="2"/>
</dbReference>
<keyword evidence="2" id="KW-0651">Protein splicing</keyword>
<dbReference type="SUPFAM" id="SSF55608">
    <property type="entry name" value="Homing endonucleases"/>
    <property type="match status" value="1"/>
</dbReference>
<dbReference type="InterPro" id="IPR006141">
    <property type="entry name" value="Intein_N"/>
</dbReference>
<dbReference type="SUPFAM" id="SSF51735">
    <property type="entry name" value="NAD(P)-binding Rossmann-fold domains"/>
    <property type="match status" value="2"/>
</dbReference>
<dbReference type="PROSITE" id="PS50819">
    <property type="entry name" value="INTEIN_ENDONUCLEASE"/>
    <property type="match status" value="1"/>
</dbReference>
<proteinExistence type="predicted"/>
<evidence type="ECO:0000256" key="2">
    <source>
        <dbReference type="ARBA" id="ARBA00023000"/>
    </source>
</evidence>
<reference evidence="4 5" key="1">
    <citation type="journal article" date="2016" name="Nat. Commun.">
        <title>Thousands of microbial genomes shed light on interconnected biogeochemical processes in an aquifer system.</title>
        <authorList>
            <person name="Anantharaman K."/>
            <person name="Brown C.T."/>
            <person name="Hug L.A."/>
            <person name="Sharon I."/>
            <person name="Castelle C.J."/>
            <person name="Probst A.J."/>
            <person name="Thomas B.C."/>
            <person name="Singh A."/>
            <person name="Wilkins M.J."/>
            <person name="Karaoz U."/>
            <person name="Brodie E.L."/>
            <person name="Williams K.H."/>
            <person name="Hubbard S.S."/>
            <person name="Banfield J.F."/>
        </authorList>
    </citation>
    <scope>NUCLEOTIDE SEQUENCE [LARGE SCALE GENOMIC DNA]</scope>
</reference>
<accession>A0A1G2HKA5</accession>
<dbReference type="Gene3D" id="3.90.25.10">
    <property type="entry name" value="UDP-galactose 4-epimerase, domain 1"/>
    <property type="match status" value="1"/>
</dbReference>
<gene>
    <name evidence="4" type="ORF">A2639_00595</name>
</gene>
<dbReference type="PROSITE" id="PS50817">
    <property type="entry name" value="INTEIN_N_TER"/>
    <property type="match status" value="1"/>
</dbReference>
<evidence type="ECO:0000313" key="5">
    <source>
        <dbReference type="Proteomes" id="UP000178991"/>
    </source>
</evidence>
<name>A0A1G2HKA5_9BACT</name>
<comment type="caution">
    <text evidence="4">The sequence shown here is derived from an EMBL/GenBank/DDBJ whole genome shotgun (WGS) entry which is preliminary data.</text>
</comment>
<keyword evidence="1" id="KW-0068">Autocatalytic cleavage</keyword>
<evidence type="ECO:0000256" key="1">
    <source>
        <dbReference type="ARBA" id="ARBA00022813"/>
    </source>
</evidence>
<dbReference type="AlphaFoldDB" id="A0A1G2HKA5"/>
<dbReference type="Gene3D" id="3.10.28.10">
    <property type="entry name" value="Homing endonucleases"/>
    <property type="match status" value="1"/>
</dbReference>
<dbReference type="InterPro" id="IPR004042">
    <property type="entry name" value="Intein_endonuc_central"/>
</dbReference>
<dbReference type="GO" id="GO:0004519">
    <property type="term" value="F:endonuclease activity"/>
    <property type="evidence" value="ECO:0007669"/>
    <property type="project" value="InterPro"/>
</dbReference>
<sequence length="692" mass="78792">MPSQTKSKKIIVTGGAGFIGSNFITHIMGKYQEYEVINLDKLTYCGNLQNLRDIDNNPRYTFVQGDIADSKIVDAIAGGGIDAIINFAAETHVDRSIVEATAFLHTNIHGTCTLLEAVKKYGIKKFVQISCYDEKTRAVTKDGLKYYYQLSENDEVLTLNEQRQPEFQKIEKMIIQDYEGEMVRFGGNADMLVTPNHRMYDENMKVYEAISIEKKFQFPKSKVVVSEEKKTVSVDGIGEVNAKDLLYVLGVFIGDGFTAYQEKIQVNKSGLSRKEFINRKDKNGRFIAGKTGNKETALSKSYRIFFDVPENDKARIRLEQSLTNLGLKWTAQRGKSGEHIYFTSKELLKFFDVQVGKGAKNKRIPSFIWSLGKKNLTCLYDGLMDSDGYYGKTSTTYTTVGNDLMSDVALLCFLMGKRVSNYYKYSNCEFEGRIIKGGANQLTITEGVLATKVINKESYRGKVWCVTVKNKNFLIERNGKFAFSGNTDEVYGSIEKGSFRETDPLNPSSPYSAAKAGADLLALSYFKTYNLPVSITRCSNNFGPFQYPEKLIPLFITNILENKKIPVYGDGMNVRNWIYVKDHCEAIDIVLHSGENGQIYNIGSSHEKSNLEITHAILKELKRNTDDIQYVQDRPGHDRRYSLNCEKIKNELGWQSKYDFNKALTSTIQWYKDNKEWWEKIKSNDYTAYYKK</sequence>
<dbReference type="Gene3D" id="3.40.50.720">
    <property type="entry name" value="NAD(P)-binding Rossmann-like Domain"/>
    <property type="match status" value="2"/>
</dbReference>
<dbReference type="InterPro" id="IPR036291">
    <property type="entry name" value="NAD(P)-bd_dom_sf"/>
</dbReference>
<dbReference type="SUPFAM" id="SSF51294">
    <property type="entry name" value="Hedgehog/intein (Hint) domain"/>
    <property type="match status" value="1"/>
</dbReference>
<dbReference type="PANTHER" id="PTHR43000">
    <property type="entry name" value="DTDP-D-GLUCOSE 4,6-DEHYDRATASE-RELATED"/>
    <property type="match status" value="1"/>
</dbReference>
<dbReference type="Proteomes" id="UP000178991">
    <property type="component" value="Unassembled WGS sequence"/>
</dbReference>
<evidence type="ECO:0000313" key="4">
    <source>
        <dbReference type="EMBL" id="OGZ62651.1"/>
    </source>
</evidence>
<dbReference type="InterPro" id="IPR036844">
    <property type="entry name" value="Hint_dom_sf"/>
</dbReference>
<dbReference type="InterPro" id="IPR016040">
    <property type="entry name" value="NAD(P)-bd_dom"/>
</dbReference>
<evidence type="ECO:0000259" key="3">
    <source>
        <dbReference type="PROSITE" id="PS50819"/>
    </source>
</evidence>
<dbReference type="EMBL" id="MHOL01000016">
    <property type="protein sequence ID" value="OGZ62651.1"/>
    <property type="molecule type" value="Genomic_DNA"/>
</dbReference>
<dbReference type="GO" id="GO:0016539">
    <property type="term" value="P:intein-mediated protein splicing"/>
    <property type="evidence" value="ECO:0007669"/>
    <property type="project" value="InterPro"/>
</dbReference>
<dbReference type="InterPro" id="IPR027434">
    <property type="entry name" value="Homing_endonucl"/>
</dbReference>
<organism evidence="4 5">
    <name type="scientific">Candidatus Staskawiczbacteria bacterium RIFCSPHIGHO2_01_FULL_34_27</name>
    <dbReference type="NCBI Taxonomy" id="1802199"/>
    <lineage>
        <taxon>Bacteria</taxon>
        <taxon>Candidatus Staskawicziibacteriota</taxon>
    </lineage>
</organism>